<dbReference type="PATRIC" id="fig|50340.43.peg.2858"/>
<dbReference type="EMBL" id="JSYZ01000020">
    <property type="protein sequence ID" value="KPA88377.1"/>
    <property type="molecule type" value="Genomic_DNA"/>
</dbReference>
<keyword evidence="1" id="KW-0489">Methyltransferase</keyword>
<gene>
    <name evidence="1" type="ORF">PF66_05149</name>
</gene>
<organism evidence="1 2">
    <name type="scientific">Pseudomonas asplenii</name>
    <dbReference type="NCBI Taxonomy" id="53407"/>
    <lineage>
        <taxon>Bacteria</taxon>
        <taxon>Pseudomonadati</taxon>
        <taxon>Pseudomonadota</taxon>
        <taxon>Gammaproteobacteria</taxon>
        <taxon>Pseudomonadales</taxon>
        <taxon>Pseudomonadaceae</taxon>
        <taxon>Pseudomonas</taxon>
    </lineage>
</organism>
<proteinExistence type="predicted"/>
<dbReference type="OrthoDB" id="9791944at2"/>
<name>A0A0N0VIT3_9PSED</name>
<dbReference type="Pfam" id="PF13489">
    <property type="entry name" value="Methyltransf_23"/>
    <property type="match status" value="1"/>
</dbReference>
<reference evidence="1 2" key="1">
    <citation type="journal article" date="2015" name="PLoS ONE">
        <title>Rice-Infecting Pseudomonas Genomes Are Highly Accessorized and Harbor Multiple Putative Virulence Mechanisms to Cause Sheath Brown Rot.</title>
        <authorList>
            <person name="Quibod I.L."/>
            <person name="Grande G."/>
            <person name="Oreiro E.G."/>
            <person name="Borja F.N."/>
            <person name="Dossa G.S."/>
            <person name="Mauleon R."/>
            <person name="Cruz C.V."/>
            <person name="Oliva R."/>
        </authorList>
    </citation>
    <scope>NUCLEOTIDE SEQUENCE [LARGE SCALE GENOMIC DNA]</scope>
    <source>
        <strain evidence="1 2">IRRI 6609</strain>
    </source>
</reference>
<keyword evidence="1" id="KW-0808">Transferase</keyword>
<dbReference type="AlphaFoldDB" id="A0A0N0VIT3"/>
<dbReference type="GO" id="GO:0032259">
    <property type="term" value="P:methylation"/>
    <property type="evidence" value="ECO:0007669"/>
    <property type="project" value="UniProtKB-KW"/>
</dbReference>
<dbReference type="Gene3D" id="3.40.50.150">
    <property type="entry name" value="Vaccinia Virus protein VP39"/>
    <property type="match status" value="1"/>
</dbReference>
<dbReference type="SUPFAM" id="SSF53335">
    <property type="entry name" value="S-adenosyl-L-methionine-dependent methyltransferases"/>
    <property type="match status" value="1"/>
</dbReference>
<sequence>MQNQSLKAAVSTAGQCRLCHGLLQRVFKSTLLQKYEVDYFKCTECHSLQTEPAYWLGEAYGKNLSSLDTGAAQRNIHNWAACYVISRLFGVRNVIDMGGGDGLLCRLLRDHGLNCYVKDRYASPNYAQGFTDPDFETPDLVLGFEVMEHFANPAEDLEDIFKYKSRFVLLSTELYAGQAEEWWYLTPDSGQHIFFYSHQAIELIANKHGYSFVVSGGFILFFRNDVSSIKRTLAKILLKARVCRLLKSLVVLLPCPGVGADYALHTEKMKKVG</sequence>
<keyword evidence="2" id="KW-1185">Reference proteome</keyword>
<evidence type="ECO:0000313" key="2">
    <source>
        <dbReference type="Proteomes" id="UP000037931"/>
    </source>
</evidence>
<dbReference type="RefSeq" id="WP_081009907.1">
    <property type="nucleotide sequence ID" value="NZ_JSYZ01000020.1"/>
</dbReference>
<dbReference type="Proteomes" id="UP000037931">
    <property type="component" value="Unassembled WGS sequence"/>
</dbReference>
<accession>A0A0N0VIT3</accession>
<protein>
    <submittedName>
        <fullName evidence="1">Methyltransferase domain</fullName>
    </submittedName>
</protein>
<comment type="caution">
    <text evidence="1">The sequence shown here is derived from an EMBL/GenBank/DDBJ whole genome shotgun (WGS) entry which is preliminary data.</text>
</comment>
<evidence type="ECO:0000313" key="1">
    <source>
        <dbReference type="EMBL" id="KPA88377.1"/>
    </source>
</evidence>
<dbReference type="InterPro" id="IPR029063">
    <property type="entry name" value="SAM-dependent_MTases_sf"/>
</dbReference>
<dbReference type="GO" id="GO:0008168">
    <property type="term" value="F:methyltransferase activity"/>
    <property type="evidence" value="ECO:0007669"/>
    <property type="project" value="UniProtKB-KW"/>
</dbReference>
<dbReference type="STRING" id="50340.PF66_05149"/>